<protein>
    <submittedName>
        <fullName evidence="2">Ectonucleotide pyrophosphatase/phosphodiesterase family member 3-like</fullName>
    </submittedName>
</protein>
<gene>
    <name evidence="2" type="primary">LOC104944079</name>
</gene>
<dbReference type="RefSeq" id="XP_010767859.1">
    <property type="nucleotide sequence ID" value="XM_010769557.1"/>
</dbReference>
<evidence type="ECO:0000313" key="2">
    <source>
        <dbReference type="RefSeq" id="XP_010767859.1"/>
    </source>
</evidence>
<feature type="non-terminal residue" evidence="2">
    <location>
        <position position="1"/>
    </location>
</feature>
<dbReference type="OrthoDB" id="415411at2759"/>
<dbReference type="Gene3D" id="3.40.570.10">
    <property type="entry name" value="Extracellular Endonuclease, subunit A"/>
    <property type="match status" value="1"/>
</dbReference>
<dbReference type="Proteomes" id="UP000504611">
    <property type="component" value="Unplaced"/>
</dbReference>
<evidence type="ECO:0000313" key="1">
    <source>
        <dbReference type="Proteomes" id="UP000504611"/>
    </source>
</evidence>
<keyword evidence="1" id="KW-1185">Reference proteome</keyword>
<accession>A0A6I9MNJ4</accession>
<proteinExistence type="predicted"/>
<name>A0A6I9MNJ4_9TELE</name>
<organism evidence="1 2">
    <name type="scientific">Notothenia coriiceps</name>
    <name type="common">black rockcod</name>
    <dbReference type="NCBI Taxonomy" id="8208"/>
    <lineage>
        <taxon>Eukaryota</taxon>
        <taxon>Metazoa</taxon>
        <taxon>Chordata</taxon>
        <taxon>Craniata</taxon>
        <taxon>Vertebrata</taxon>
        <taxon>Euteleostomi</taxon>
        <taxon>Actinopterygii</taxon>
        <taxon>Neopterygii</taxon>
        <taxon>Teleostei</taxon>
        <taxon>Neoteleostei</taxon>
        <taxon>Acanthomorphata</taxon>
        <taxon>Eupercaria</taxon>
        <taxon>Perciformes</taxon>
        <taxon>Notothenioidei</taxon>
        <taxon>Nototheniidae</taxon>
        <taxon>Notothenia</taxon>
    </lineage>
</organism>
<reference evidence="2" key="1">
    <citation type="submission" date="2025-08" db="UniProtKB">
        <authorList>
            <consortium name="RefSeq"/>
        </authorList>
    </citation>
    <scope>IDENTIFICATION</scope>
    <source>
        <tissue evidence="2">Muscle</tissue>
    </source>
</reference>
<dbReference type="AlphaFoldDB" id="A0A6I9MNJ4"/>
<dbReference type="InterPro" id="IPR044929">
    <property type="entry name" value="DNA/RNA_non-sp_Endonuclease_sf"/>
</dbReference>
<dbReference type="GeneID" id="104944079"/>
<sequence>SDNSINSRLNLTAEQEFAAKKKHFPEGRPRMLQPNKSYCVLPQEGFITAYSLTDLMPLWSSFTIDKPTNLDPLPPVTPDCLRADVRIPASNSARCVEYIAAGNVTTAFLHPPSTHIPHTGTYFHNVWFDS</sequence>
<dbReference type="KEGG" id="ncc:104944079"/>